<gene>
    <name evidence="8" type="ORF">GO988_04505</name>
</gene>
<evidence type="ECO:0000256" key="1">
    <source>
        <dbReference type="ARBA" id="ARBA00004370"/>
    </source>
</evidence>
<feature type="region of interest" description="Disordered" evidence="5">
    <location>
        <begin position="269"/>
        <end position="290"/>
    </location>
</feature>
<evidence type="ECO:0000256" key="5">
    <source>
        <dbReference type="SAM" id="MobiDB-lite"/>
    </source>
</evidence>
<dbReference type="GO" id="GO:0016491">
    <property type="term" value="F:oxidoreductase activity"/>
    <property type="evidence" value="ECO:0007669"/>
    <property type="project" value="InterPro"/>
</dbReference>
<evidence type="ECO:0000313" key="8">
    <source>
        <dbReference type="EMBL" id="MVN75581.1"/>
    </source>
</evidence>
<dbReference type="RefSeq" id="WP_157562308.1">
    <property type="nucleotide sequence ID" value="NZ_WQKZ01000001.1"/>
</dbReference>
<comment type="caution">
    <text evidence="8">The sequence shown here is derived from an EMBL/GenBank/DDBJ whole genome shotgun (WGS) entry which is preliminary data.</text>
</comment>
<evidence type="ECO:0000259" key="7">
    <source>
        <dbReference type="Pfam" id="PF04116"/>
    </source>
</evidence>
<evidence type="ECO:0000256" key="2">
    <source>
        <dbReference type="ARBA" id="ARBA00022692"/>
    </source>
</evidence>
<dbReference type="PANTHER" id="PTHR11863">
    <property type="entry name" value="STEROL DESATURASE"/>
    <property type="match status" value="1"/>
</dbReference>
<feature type="transmembrane region" description="Helical" evidence="6">
    <location>
        <begin position="14"/>
        <end position="30"/>
    </location>
</feature>
<dbReference type="AlphaFoldDB" id="A0A7K1TBM5"/>
<keyword evidence="9" id="KW-1185">Reference proteome</keyword>
<dbReference type="GO" id="GO:0008610">
    <property type="term" value="P:lipid biosynthetic process"/>
    <property type="evidence" value="ECO:0007669"/>
    <property type="project" value="InterPro"/>
</dbReference>
<keyword evidence="3 6" id="KW-1133">Transmembrane helix</keyword>
<dbReference type="EMBL" id="WQKZ01000001">
    <property type="protein sequence ID" value="MVN75581.1"/>
    <property type="molecule type" value="Genomic_DNA"/>
</dbReference>
<dbReference type="InterPro" id="IPR050307">
    <property type="entry name" value="Sterol_Desaturase_Related"/>
</dbReference>
<dbReference type="GO" id="GO:0016020">
    <property type="term" value="C:membrane"/>
    <property type="evidence" value="ECO:0007669"/>
    <property type="project" value="UniProtKB-SubCell"/>
</dbReference>
<dbReference type="GO" id="GO:0005506">
    <property type="term" value="F:iron ion binding"/>
    <property type="evidence" value="ECO:0007669"/>
    <property type="project" value="InterPro"/>
</dbReference>
<dbReference type="Proteomes" id="UP000441336">
    <property type="component" value="Unassembled WGS sequence"/>
</dbReference>
<keyword evidence="4 6" id="KW-0472">Membrane</keyword>
<evidence type="ECO:0000256" key="3">
    <source>
        <dbReference type="ARBA" id="ARBA00022989"/>
    </source>
</evidence>
<feature type="compositionally biased region" description="Polar residues" evidence="5">
    <location>
        <begin position="277"/>
        <end position="290"/>
    </location>
</feature>
<name>A0A7K1TBM5_9BACT</name>
<comment type="subcellular location">
    <subcellularLocation>
        <location evidence="1">Membrane</location>
    </subcellularLocation>
</comment>
<proteinExistence type="predicted"/>
<keyword evidence="2 6" id="KW-0812">Transmembrane</keyword>
<dbReference type="Pfam" id="PF04116">
    <property type="entry name" value="FA_hydroxylase"/>
    <property type="match status" value="1"/>
</dbReference>
<dbReference type="InterPro" id="IPR006694">
    <property type="entry name" value="Fatty_acid_hydroxylase"/>
</dbReference>
<feature type="domain" description="Fatty acid hydroxylase" evidence="7">
    <location>
        <begin position="98"/>
        <end position="230"/>
    </location>
</feature>
<protein>
    <submittedName>
        <fullName evidence="8">Sterol desaturase family protein</fullName>
    </submittedName>
</protein>
<reference evidence="8 9" key="1">
    <citation type="submission" date="2019-12" db="EMBL/GenBank/DDBJ databases">
        <title>Hymenobacter sp. HMF4947 Genome sequencing and assembly.</title>
        <authorList>
            <person name="Kang H."/>
            <person name="Cha I."/>
            <person name="Kim H."/>
            <person name="Joh K."/>
        </authorList>
    </citation>
    <scope>NUCLEOTIDE SEQUENCE [LARGE SCALE GENOMIC DNA]</scope>
    <source>
        <strain evidence="8 9">HMF4947</strain>
    </source>
</reference>
<evidence type="ECO:0000256" key="6">
    <source>
        <dbReference type="SAM" id="Phobius"/>
    </source>
</evidence>
<evidence type="ECO:0000256" key="4">
    <source>
        <dbReference type="ARBA" id="ARBA00023136"/>
    </source>
</evidence>
<feature type="transmembrane region" description="Helical" evidence="6">
    <location>
        <begin position="51"/>
        <end position="72"/>
    </location>
</feature>
<accession>A0A7K1TBM5</accession>
<sequence length="290" mass="32065">MSVTKKLLGRFDRYIGPALAVLGVALLVAETRRPLRQRVAPRPRRWVRNTAVAAVALPGMRLALLPALLGLARAAERHHIGLLPKLRLPAPLRLGAELLVLDYVSYTWHRLLHSPLLWHFHLVHHLDEDMDLTTGWRFHAGEMLASVPYRGLLPALAGVRPGTVLLYEALFEAETAFHHSNMRLPLALEQALAHVIITPRAHGIHHSQVRRETDSNYGVVLSLWDRLHQTLRLNVPQAAITIGVPGYPEVPAQSLGTLLRLPLAAPRPWAGPDGTVPTRQTQGSVTELAG</sequence>
<organism evidence="8 9">
    <name type="scientific">Hymenobacter ginkgonis</name>
    <dbReference type="NCBI Taxonomy" id="2682976"/>
    <lineage>
        <taxon>Bacteria</taxon>
        <taxon>Pseudomonadati</taxon>
        <taxon>Bacteroidota</taxon>
        <taxon>Cytophagia</taxon>
        <taxon>Cytophagales</taxon>
        <taxon>Hymenobacteraceae</taxon>
        <taxon>Hymenobacter</taxon>
    </lineage>
</organism>
<evidence type="ECO:0000313" key="9">
    <source>
        <dbReference type="Proteomes" id="UP000441336"/>
    </source>
</evidence>